<feature type="domain" description="Glycosyltransferase RgtA/B/C/D-like" evidence="9">
    <location>
        <begin position="101"/>
        <end position="263"/>
    </location>
</feature>
<protein>
    <recommendedName>
        <fullName evidence="9">Glycosyltransferase RgtA/B/C/D-like domain-containing protein</fullName>
    </recommendedName>
</protein>
<evidence type="ECO:0000256" key="3">
    <source>
        <dbReference type="ARBA" id="ARBA00022676"/>
    </source>
</evidence>
<proteinExistence type="predicted"/>
<dbReference type="GO" id="GO:0016763">
    <property type="term" value="F:pentosyltransferase activity"/>
    <property type="evidence" value="ECO:0007669"/>
    <property type="project" value="TreeGrafter"/>
</dbReference>
<evidence type="ECO:0000259" key="9">
    <source>
        <dbReference type="Pfam" id="PF13231"/>
    </source>
</evidence>
<feature type="transmembrane region" description="Helical" evidence="8">
    <location>
        <begin position="331"/>
        <end position="348"/>
    </location>
</feature>
<keyword evidence="3" id="KW-0328">Glycosyltransferase</keyword>
<evidence type="ECO:0000256" key="5">
    <source>
        <dbReference type="ARBA" id="ARBA00022692"/>
    </source>
</evidence>
<evidence type="ECO:0000256" key="7">
    <source>
        <dbReference type="ARBA" id="ARBA00023136"/>
    </source>
</evidence>
<keyword evidence="6 8" id="KW-1133">Transmembrane helix</keyword>
<dbReference type="RefSeq" id="WP_044227060.1">
    <property type="nucleotide sequence ID" value="NZ_JBKAGJ010000022.1"/>
</dbReference>
<dbReference type="Proteomes" id="UP000029736">
    <property type="component" value="Unassembled WGS sequence"/>
</dbReference>
<keyword evidence="2" id="KW-1003">Cell membrane</keyword>
<feature type="transmembrane region" description="Helical" evidence="8">
    <location>
        <begin position="385"/>
        <end position="403"/>
    </location>
</feature>
<feature type="transmembrane region" description="Helical" evidence="8">
    <location>
        <begin position="354"/>
        <end position="373"/>
    </location>
</feature>
<feature type="transmembrane region" description="Helical" evidence="8">
    <location>
        <begin position="243"/>
        <end position="264"/>
    </location>
</feature>
<comment type="caution">
    <text evidence="10">The sequence shown here is derived from an EMBL/GenBank/DDBJ whole genome shotgun (WGS) entry which is preliminary data.</text>
</comment>
<feature type="transmembrane region" description="Helical" evidence="8">
    <location>
        <begin position="32"/>
        <end position="48"/>
    </location>
</feature>
<dbReference type="EMBL" id="JPOS01000083">
    <property type="protein sequence ID" value="KGE85972.1"/>
    <property type="molecule type" value="Genomic_DNA"/>
</dbReference>
<keyword evidence="4" id="KW-0808">Transferase</keyword>
<dbReference type="GO" id="GO:0005886">
    <property type="term" value="C:plasma membrane"/>
    <property type="evidence" value="ECO:0007669"/>
    <property type="project" value="UniProtKB-SubCell"/>
</dbReference>
<dbReference type="GO" id="GO:0009103">
    <property type="term" value="P:lipopolysaccharide biosynthetic process"/>
    <property type="evidence" value="ECO:0007669"/>
    <property type="project" value="UniProtKB-ARBA"/>
</dbReference>
<evidence type="ECO:0000256" key="4">
    <source>
        <dbReference type="ARBA" id="ARBA00022679"/>
    </source>
</evidence>
<gene>
    <name evidence="10" type="ORF">IX84_25585</name>
</gene>
<evidence type="ECO:0000256" key="1">
    <source>
        <dbReference type="ARBA" id="ARBA00004651"/>
    </source>
</evidence>
<evidence type="ECO:0000256" key="6">
    <source>
        <dbReference type="ARBA" id="ARBA00022989"/>
    </source>
</evidence>
<dbReference type="PANTHER" id="PTHR33908:SF11">
    <property type="entry name" value="MEMBRANE PROTEIN"/>
    <property type="match status" value="1"/>
</dbReference>
<keyword evidence="5 8" id="KW-0812">Transmembrane</keyword>
<feature type="transmembrane region" description="Helical" evidence="8">
    <location>
        <begin position="302"/>
        <end position="319"/>
    </location>
</feature>
<dbReference type="InterPro" id="IPR050297">
    <property type="entry name" value="LipidA_mod_glycosyltrf_83"/>
</dbReference>
<feature type="transmembrane region" description="Helical" evidence="8">
    <location>
        <begin position="172"/>
        <end position="192"/>
    </location>
</feature>
<dbReference type="PANTHER" id="PTHR33908">
    <property type="entry name" value="MANNOSYLTRANSFERASE YKCB-RELATED"/>
    <property type="match status" value="1"/>
</dbReference>
<evidence type="ECO:0000256" key="2">
    <source>
        <dbReference type="ARBA" id="ARBA00022475"/>
    </source>
</evidence>
<dbReference type="AlphaFoldDB" id="A0A098S456"/>
<feature type="transmembrane region" description="Helical" evidence="8">
    <location>
        <begin position="6"/>
        <end position="25"/>
    </location>
</feature>
<feature type="transmembrane region" description="Helical" evidence="8">
    <location>
        <begin position="120"/>
        <end position="140"/>
    </location>
</feature>
<feature type="transmembrane region" description="Helical" evidence="8">
    <location>
        <begin position="204"/>
        <end position="231"/>
    </location>
</feature>
<reference evidence="10 11" key="1">
    <citation type="journal article" date="2014" name="Int. J. Syst. Evol. Microbiol.">
        <title>Phaeodactylibacter xiamenensis gen. nov., sp. nov., a member of the family Saprospiraceae isolated from the marine alga Phaeodactylum tricornutum.</title>
        <authorList>
            <person name="Chen Z.Jr."/>
            <person name="Lei X."/>
            <person name="Lai Q."/>
            <person name="Li Y."/>
            <person name="Zhang B."/>
            <person name="Zhang J."/>
            <person name="Zhang H."/>
            <person name="Yang L."/>
            <person name="Zheng W."/>
            <person name="Tian Y."/>
            <person name="Yu Z."/>
            <person name="Xu H.Jr."/>
            <person name="Zheng T."/>
        </authorList>
    </citation>
    <scope>NUCLEOTIDE SEQUENCE [LARGE SCALE GENOMIC DNA]</scope>
    <source>
        <strain evidence="10 11">KD52</strain>
    </source>
</reference>
<keyword evidence="7 8" id="KW-0472">Membrane</keyword>
<evidence type="ECO:0000256" key="8">
    <source>
        <dbReference type="SAM" id="Phobius"/>
    </source>
</evidence>
<accession>A0A098S456</accession>
<evidence type="ECO:0000313" key="11">
    <source>
        <dbReference type="Proteomes" id="UP000029736"/>
    </source>
</evidence>
<dbReference type="Pfam" id="PF13231">
    <property type="entry name" value="PMT_2"/>
    <property type="match status" value="1"/>
</dbReference>
<dbReference type="STRING" id="1524460.IX84_25585"/>
<name>A0A098S456_9BACT</name>
<sequence length="477" mass="54813">MTNSPIWWGVLLGAVVCFGYAWRLHTKSKHETAVLLLVLGGFLLRLFSANDPFLSPWDERFHALVAKNMMSHPLRPMLYVHPVLPYPPEDWSANHIWLHKQPFALWLMSGSMKLFGTHLLALRLPSVLITTLGIGAMYGLGKRLYHARIGFDAAFLWAIHGMLVELAGGRRAADHVDAVFVALILFGAYWALRTAQQRRIGLALITGLLTGLAVLTKWLPGLIILPVWALWAIHYRQYSWKSWLGHGLLMTCTAFVVAAPWQIYTHQAFPVEASWEQYYNYLHLFEGLEGHDQPWYFHLNNLRILFGEFIYLPLVWWAWVSIRKRTDASRWALLVWIAIPLGFFSFAATKMPAYILISAPAIFLITALAWQHFKIYQYRLGRWRRLVQVFILGLLLLPLRYSLERLKPLDRDEAAWAKRIEVEALRQPSPADSVIYFNVPHPIETMFFLGGTAYGYAPAPQVVDSLRGQGYRVILRE</sequence>
<comment type="subcellular location">
    <subcellularLocation>
        <location evidence="1">Cell membrane</location>
        <topology evidence="1">Multi-pass membrane protein</topology>
    </subcellularLocation>
</comment>
<organism evidence="10 11">
    <name type="scientific">Phaeodactylibacter xiamenensis</name>
    <dbReference type="NCBI Taxonomy" id="1524460"/>
    <lineage>
        <taxon>Bacteria</taxon>
        <taxon>Pseudomonadati</taxon>
        <taxon>Bacteroidota</taxon>
        <taxon>Saprospiria</taxon>
        <taxon>Saprospirales</taxon>
        <taxon>Haliscomenobacteraceae</taxon>
        <taxon>Phaeodactylibacter</taxon>
    </lineage>
</organism>
<dbReference type="OrthoDB" id="9792789at2"/>
<evidence type="ECO:0000313" key="10">
    <source>
        <dbReference type="EMBL" id="KGE85972.1"/>
    </source>
</evidence>
<dbReference type="InterPro" id="IPR038731">
    <property type="entry name" value="RgtA/B/C-like"/>
</dbReference>
<keyword evidence="11" id="KW-1185">Reference proteome</keyword>